<protein>
    <submittedName>
        <fullName evidence="7">GTPase IMAP family member 8-like</fullName>
    </submittedName>
</protein>
<name>A0A3Q2DB64_CYPVA</name>
<dbReference type="InterPro" id="IPR027417">
    <property type="entry name" value="P-loop_NTPase"/>
</dbReference>
<dbReference type="InterPro" id="IPR045058">
    <property type="entry name" value="GIMA/IAN/Toc"/>
</dbReference>
<evidence type="ECO:0000259" key="6">
    <source>
        <dbReference type="PROSITE" id="PS51720"/>
    </source>
</evidence>
<dbReference type="RefSeq" id="XP_015258604.1">
    <property type="nucleotide sequence ID" value="XM_015403118.1"/>
</dbReference>
<evidence type="ECO:0000256" key="3">
    <source>
        <dbReference type="ARBA" id="ARBA00023134"/>
    </source>
</evidence>
<feature type="region of interest" description="Disordered" evidence="5">
    <location>
        <begin position="526"/>
        <end position="616"/>
    </location>
</feature>
<dbReference type="PROSITE" id="PS51720">
    <property type="entry name" value="G_AIG1"/>
    <property type="match status" value="1"/>
</dbReference>
<keyword evidence="3" id="KW-0342">GTP-binding</keyword>
<dbReference type="GeneTree" id="ENSGT00940000164100"/>
<dbReference type="SUPFAM" id="SSF52540">
    <property type="entry name" value="P-loop containing nucleoside triphosphate hydrolases"/>
    <property type="match status" value="1"/>
</dbReference>
<dbReference type="RefSeq" id="XP_015258603.1">
    <property type="nucleotide sequence ID" value="XM_015403117.1"/>
</dbReference>
<dbReference type="Pfam" id="PF04548">
    <property type="entry name" value="AIG1"/>
    <property type="match status" value="2"/>
</dbReference>
<dbReference type="STRING" id="28743.ENSCVAP00000016008"/>
<feature type="coiled-coil region" evidence="4">
    <location>
        <begin position="455"/>
        <end position="517"/>
    </location>
</feature>
<dbReference type="InterPro" id="IPR006703">
    <property type="entry name" value="G_AIG1"/>
</dbReference>
<dbReference type="Ensembl" id="ENSCVAT00000024259.1">
    <property type="protein sequence ID" value="ENSCVAP00000016008.1"/>
    <property type="gene ID" value="ENSCVAG00000018891.1"/>
</dbReference>
<dbReference type="GO" id="GO:0005525">
    <property type="term" value="F:GTP binding"/>
    <property type="evidence" value="ECO:0007669"/>
    <property type="project" value="UniProtKB-KW"/>
</dbReference>
<evidence type="ECO:0000256" key="1">
    <source>
        <dbReference type="ARBA" id="ARBA00008535"/>
    </source>
</evidence>
<accession>A0A3Q2DB64</accession>
<dbReference type="GeneID" id="107103414"/>
<evidence type="ECO:0000256" key="4">
    <source>
        <dbReference type="SAM" id="Coils"/>
    </source>
</evidence>
<comment type="similarity">
    <text evidence="1">Belongs to the TRAFAC class TrmE-Era-EngA-EngB-Septin-like GTPase superfamily. AIG1/Toc34/Toc159-like paraseptin GTPase family. IAN subfamily.</text>
</comment>
<dbReference type="Gene3D" id="3.40.50.300">
    <property type="entry name" value="P-loop containing nucleotide triphosphate hydrolases"/>
    <property type="match status" value="2"/>
</dbReference>
<dbReference type="PANTHER" id="PTHR10903">
    <property type="entry name" value="GTPASE, IMAP FAMILY MEMBER-RELATED"/>
    <property type="match status" value="1"/>
</dbReference>
<dbReference type="PANTHER" id="PTHR10903:SF188">
    <property type="entry name" value="GTPASE IMAP FAMILY MEMBER 2-LIKE-RELATED"/>
    <property type="match status" value="1"/>
</dbReference>
<feature type="domain" description="AIG1-type G" evidence="6">
    <location>
        <begin position="250"/>
        <end position="444"/>
    </location>
</feature>
<organism evidence="7 8">
    <name type="scientific">Cyprinodon variegatus</name>
    <name type="common">Sheepshead minnow</name>
    <dbReference type="NCBI Taxonomy" id="28743"/>
    <lineage>
        <taxon>Eukaryota</taxon>
        <taxon>Metazoa</taxon>
        <taxon>Chordata</taxon>
        <taxon>Craniata</taxon>
        <taxon>Vertebrata</taxon>
        <taxon>Euteleostomi</taxon>
        <taxon>Actinopterygii</taxon>
        <taxon>Neopterygii</taxon>
        <taxon>Teleostei</taxon>
        <taxon>Neoteleostei</taxon>
        <taxon>Acanthomorphata</taxon>
        <taxon>Ovalentaria</taxon>
        <taxon>Atherinomorphae</taxon>
        <taxon>Cyprinodontiformes</taxon>
        <taxon>Cyprinodontidae</taxon>
        <taxon>Cyprinodon</taxon>
    </lineage>
</organism>
<evidence type="ECO:0000313" key="7">
    <source>
        <dbReference type="Ensembl" id="ENSCVAP00000016008.1"/>
    </source>
</evidence>
<sequence>MAAAQDGAPSEEHINDEPLIPVPELRVVLLGGSWSQRMSVGNFILGDDYFKVPNFVGISRRVEKNKLTVINTLDLDSSAEDKLEEFLHEFKTISAPGPHVFLLVIQPEKFTEKDRNRMCCVLQTFSDQSFEHSLIMILKPNKYSAYSVTPYVNKPALQELIKKCKCRCLEQKNLELKELLGQIGQIVKEKNLEHVSNGAASMLANDSKRLSKQVTNAAVAVNAATDGNKEMASGMSAILRHSFSVKEPNVTCLNLVLCGRREPVKTSAARAILGQTDLPSASNSSGCVRNQGEVCGRWVSVVELPALYGKAQQEVMEESFRCISLCEPEGVHAFILVLPVGPLTDEDKGELQTIQDTFSSRVNDFTMILFTVESDPTAGDVNFIETDRNIQELLQSCGGRYVVLNIEDRQQIPELMEMVETISNKGSRFFTNYMFTSVLIEKTLDEFQDLKQKCLMQGEDNLQSIEKLRKEIEDMKKREEEEKKKHRDEIEALQAQLEQERKQKVQLVNETDESMEQHCEKIEKEAEKEARTFQKALQHQKGDALEEQADVEQCQREASEKQMKENDITEQMKQKQQLQSSPSLPEDVSKNPVCPTTATSGQMENGTQTSDTDNTGEHQHYPVLSICFLLLIWVKVVVREI</sequence>
<dbReference type="AlphaFoldDB" id="A0A3Q2DB64"/>
<evidence type="ECO:0000256" key="5">
    <source>
        <dbReference type="SAM" id="MobiDB-lite"/>
    </source>
</evidence>
<feature type="compositionally biased region" description="Basic and acidic residues" evidence="5">
    <location>
        <begin position="553"/>
        <end position="573"/>
    </location>
</feature>
<dbReference type="KEGG" id="cvg:107103414"/>
<evidence type="ECO:0000256" key="2">
    <source>
        <dbReference type="ARBA" id="ARBA00022741"/>
    </source>
</evidence>
<reference evidence="7" key="2">
    <citation type="submission" date="2025-09" db="UniProtKB">
        <authorList>
            <consortium name="Ensembl"/>
        </authorList>
    </citation>
    <scope>IDENTIFICATION</scope>
</reference>
<dbReference type="Proteomes" id="UP000265020">
    <property type="component" value="Unassembled WGS sequence"/>
</dbReference>
<evidence type="ECO:0000313" key="8">
    <source>
        <dbReference type="Proteomes" id="UP000265020"/>
    </source>
</evidence>
<feature type="compositionally biased region" description="Polar residues" evidence="5">
    <location>
        <begin position="594"/>
        <end position="613"/>
    </location>
</feature>
<dbReference type="OrthoDB" id="8954335at2759"/>
<proteinExistence type="inferred from homology"/>
<keyword evidence="8" id="KW-1185">Reference proteome</keyword>
<keyword evidence="4" id="KW-0175">Coiled coil</keyword>
<feature type="compositionally biased region" description="Low complexity" evidence="5">
    <location>
        <begin position="574"/>
        <end position="585"/>
    </location>
</feature>
<keyword evidence="2" id="KW-0547">Nucleotide-binding</keyword>
<reference evidence="7" key="1">
    <citation type="submission" date="2025-08" db="UniProtKB">
        <authorList>
            <consortium name="Ensembl"/>
        </authorList>
    </citation>
    <scope>IDENTIFICATION</scope>
</reference>